<evidence type="ECO:0000313" key="2">
    <source>
        <dbReference type="EMBL" id="MBP2376759.1"/>
    </source>
</evidence>
<dbReference type="PANTHER" id="PTHR35569:SF1">
    <property type="entry name" value="CYANAMIDE HYDRATASE DDI2-RELATED"/>
    <property type="match status" value="1"/>
</dbReference>
<dbReference type="InterPro" id="IPR003607">
    <property type="entry name" value="HD/PDEase_dom"/>
</dbReference>
<evidence type="ECO:0000313" key="3">
    <source>
        <dbReference type="Proteomes" id="UP000703720"/>
    </source>
</evidence>
<dbReference type="Pfam" id="PF01966">
    <property type="entry name" value="HD"/>
    <property type="match status" value="1"/>
</dbReference>
<feature type="domain" description="HD/PDEase" evidence="1">
    <location>
        <begin position="34"/>
        <end position="154"/>
    </location>
</feature>
<proteinExistence type="predicted"/>
<organism evidence="2 3">
    <name type="scientific">Microbacterium phyllosphaerae</name>
    <dbReference type="NCBI Taxonomy" id="124798"/>
    <lineage>
        <taxon>Bacteria</taxon>
        <taxon>Bacillati</taxon>
        <taxon>Actinomycetota</taxon>
        <taxon>Actinomycetes</taxon>
        <taxon>Micrococcales</taxon>
        <taxon>Microbacteriaceae</taxon>
        <taxon>Microbacterium</taxon>
    </lineage>
</organism>
<protein>
    <recommendedName>
        <fullName evidence="1">HD/PDEase domain-containing protein</fullName>
    </recommendedName>
</protein>
<dbReference type="SMART" id="SM00471">
    <property type="entry name" value="HDc"/>
    <property type="match status" value="1"/>
</dbReference>
<dbReference type="EMBL" id="JAGIOA010000001">
    <property type="protein sequence ID" value="MBP2376759.1"/>
    <property type="molecule type" value="Genomic_DNA"/>
</dbReference>
<reference evidence="2 3" key="1">
    <citation type="submission" date="2021-03" db="EMBL/GenBank/DDBJ databases">
        <title>Sequencing the genomes of 1000 actinobacteria strains.</title>
        <authorList>
            <person name="Klenk H.-P."/>
        </authorList>
    </citation>
    <scope>NUCLEOTIDE SEQUENCE [LARGE SCALE GENOMIC DNA]</scope>
    <source>
        <strain evidence="2 3">DSM 13468</strain>
    </source>
</reference>
<evidence type="ECO:0000259" key="1">
    <source>
        <dbReference type="SMART" id="SM00471"/>
    </source>
</evidence>
<dbReference type="Gene3D" id="1.10.3210.10">
    <property type="entry name" value="Hypothetical protein af1432"/>
    <property type="match status" value="1"/>
</dbReference>
<dbReference type="PANTHER" id="PTHR35569">
    <property type="entry name" value="CYANAMIDE HYDRATASE DDI2-RELATED"/>
    <property type="match status" value="1"/>
</dbReference>
<gene>
    <name evidence="2" type="ORF">JOF42_000254</name>
</gene>
<dbReference type="InterPro" id="IPR006674">
    <property type="entry name" value="HD_domain"/>
</dbReference>
<dbReference type="SUPFAM" id="SSF109604">
    <property type="entry name" value="HD-domain/PDEase-like"/>
    <property type="match status" value="1"/>
</dbReference>
<keyword evidence="3" id="KW-1185">Reference proteome</keyword>
<name>A0ABS4WKN7_9MICO</name>
<accession>A0ABS4WKN7</accession>
<comment type="caution">
    <text evidence="2">The sequence shown here is derived from an EMBL/GenBank/DDBJ whole genome shotgun (WGS) entry which is preliminary data.</text>
</comment>
<dbReference type="RefSeq" id="WP_210096197.1">
    <property type="nucleotide sequence ID" value="NZ_BAAAIO010000001.1"/>
</dbReference>
<dbReference type="Proteomes" id="UP000703720">
    <property type="component" value="Unassembled WGS sequence"/>
</dbReference>
<sequence length="207" mass="22478">MSENATPDHLTLASFDAPSSAAARAALSLATQYHSPTLLNHVLRSWLWAEAFAIVEGRSDIDHELLYVAAVLHDIGLVPEFDNVFRSYEESGGHVAVALTRGAGWDEHRGQRALEVIVRHNWPAVDPDLDVEGYLLEIATGLDISGARPDALPASFIREVLDAYPRLDLAQEFGTGVVDQAARKPHTAAHRLVEGGVVRKLADHPLG</sequence>
<dbReference type="CDD" id="cd00077">
    <property type="entry name" value="HDc"/>
    <property type="match status" value="1"/>
</dbReference>